<evidence type="ECO:0000256" key="1">
    <source>
        <dbReference type="SAM" id="SignalP"/>
    </source>
</evidence>
<evidence type="ECO:0000313" key="2">
    <source>
        <dbReference type="EMBL" id="TFY96934.1"/>
    </source>
</evidence>
<dbReference type="OrthoDB" id="5432438at2"/>
<evidence type="ECO:0000313" key="3">
    <source>
        <dbReference type="Proteomes" id="UP000297564"/>
    </source>
</evidence>
<comment type="caution">
    <text evidence="2">The sequence shown here is derived from an EMBL/GenBank/DDBJ whole genome shotgun (WGS) entry which is preliminary data.</text>
</comment>
<keyword evidence="1" id="KW-0732">Signal</keyword>
<organism evidence="2 3">
    <name type="scientific">Ramlibacter rhizophilus</name>
    <dbReference type="NCBI Taxonomy" id="1781167"/>
    <lineage>
        <taxon>Bacteria</taxon>
        <taxon>Pseudomonadati</taxon>
        <taxon>Pseudomonadota</taxon>
        <taxon>Betaproteobacteria</taxon>
        <taxon>Burkholderiales</taxon>
        <taxon>Comamonadaceae</taxon>
        <taxon>Ramlibacter</taxon>
    </lineage>
</organism>
<keyword evidence="3" id="KW-1185">Reference proteome</keyword>
<proteinExistence type="predicted"/>
<dbReference type="Gene3D" id="3.10.450.160">
    <property type="entry name" value="inner membrane protein cigr"/>
    <property type="match status" value="1"/>
</dbReference>
<protein>
    <submittedName>
        <fullName evidence="2">DUF1236 domain-containing protein</fullName>
    </submittedName>
</protein>
<feature type="signal peptide" evidence="1">
    <location>
        <begin position="1"/>
        <end position="21"/>
    </location>
</feature>
<feature type="chain" id="PRO_5021200154" evidence="1">
    <location>
        <begin position="22"/>
        <end position="142"/>
    </location>
</feature>
<dbReference type="EMBL" id="SMLL01000008">
    <property type="protein sequence ID" value="TFY96934.1"/>
    <property type="molecule type" value="Genomic_DNA"/>
</dbReference>
<reference evidence="2 3" key="1">
    <citation type="submission" date="2019-03" db="EMBL/GenBank/DDBJ databases">
        <title>Ramlibacter rhizophilus CCTCC AB2015357, whole genome shotgun sequence.</title>
        <authorList>
            <person name="Zhang X."/>
            <person name="Feng G."/>
            <person name="Zhu H."/>
        </authorList>
    </citation>
    <scope>NUCLEOTIDE SEQUENCE [LARGE SCALE GENOMIC DNA]</scope>
    <source>
        <strain evidence="2 3">CCTCC AB2015357</strain>
    </source>
</reference>
<gene>
    <name evidence="2" type="ORF">EZ242_19905</name>
</gene>
<dbReference type="Proteomes" id="UP000297564">
    <property type="component" value="Unassembled WGS sequence"/>
</dbReference>
<dbReference type="AlphaFoldDB" id="A0A4Z0BFM8"/>
<name>A0A4Z0BFM8_9BURK</name>
<dbReference type="RefSeq" id="WP_135286944.1">
    <property type="nucleotide sequence ID" value="NZ_SMLL01000008.1"/>
</dbReference>
<sequence length="142" mass="14534">MRAAIVLVAAILSFGAAQSRAAGAAAAASSAEAPVPRAGAVFEPHHRAVVARFYQEQYPNTCPPGLSRKGPVCLPPGRARTWAVGKLLPGDVTLQPVPQALVVQLPPVPAGYRYVRVGADLMLLAPGAGRVVDIITALGAAP</sequence>
<accession>A0A4Z0BFM8</accession>
<dbReference type="Pfam" id="PF06823">
    <property type="entry name" value="DUF1236"/>
    <property type="match status" value="1"/>
</dbReference>
<dbReference type="InterPro" id="IPR009642">
    <property type="entry name" value="DUF1236"/>
</dbReference>